<sequence length="132" mass="14951">MTADTPPAIEIPVCMQQAAARYQIPLRGLVSLWLTEGGMPGMKNRNKNGTYDFGAFQINTVWANRLYRDFGITEYQLTHDFCTSAYSAAYIVKFNIIRAGGDFWEGIGRYHSATPHLKNGYIQRVYQKSLGF</sequence>
<dbReference type="CDD" id="cd13400">
    <property type="entry name" value="LT_IagB-like"/>
    <property type="match status" value="1"/>
</dbReference>
<dbReference type="EMBL" id="MAYS01000090">
    <property type="protein sequence ID" value="OFC63387.1"/>
    <property type="molecule type" value="Genomic_DNA"/>
</dbReference>
<name>A0A1E7Z3M8_9GAMM</name>
<dbReference type="Proteomes" id="UP000243534">
    <property type="component" value="Unassembled WGS sequence"/>
</dbReference>
<accession>A0A1E7Z3M8</accession>
<dbReference type="InterPro" id="IPR023346">
    <property type="entry name" value="Lysozyme-like_dom_sf"/>
</dbReference>
<protein>
    <submittedName>
        <fullName evidence="2">Lytic transglycosylase</fullName>
    </submittedName>
    <submittedName>
        <fullName evidence="3">Transglycosylase SLT domain protein</fullName>
    </submittedName>
</protein>
<gene>
    <name evidence="3" type="ORF">ACZ87_01360</name>
    <name evidence="2" type="ORF">BBW68_00955</name>
</gene>
<dbReference type="Gene3D" id="1.10.530.10">
    <property type="match status" value="1"/>
</dbReference>
<dbReference type="AlphaFoldDB" id="A0A1E7Z3M8"/>
<comment type="caution">
    <text evidence="2">The sequence shown here is derived from an EMBL/GenBank/DDBJ whole genome shotgun (WGS) entry which is preliminary data.</text>
</comment>
<dbReference type="InterPro" id="IPR008258">
    <property type="entry name" value="Transglycosylase_SLT_dom_1"/>
</dbReference>
<evidence type="ECO:0000259" key="1">
    <source>
        <dbReference type="Pfam" id="PF01464"/>
    </source>
</evidence>
<dbReference type="SUPFAM" id="SSF53955">
    <property type="entry name" value="Lysozyme-like"/>
    <property type="match status" value="1"/>
</dbReference>
<proteinExistence type="predicted"/>
<dbReference type="Pfam" id="PF01464">
    <property type="entry name" value="SLT"/>
    <property type="match status" value="1"/>
</dbReference>
<feature type="domain" description="Transglycosylase SLT" evidence="1">
    <location>
        <begin position="14"/>
        <end position="118"/>
    </location>
</feature>
<evidence type="ECO:0000313" key="4">
    <source>
        <dbReference type="Proteomes" id="UP000243534"/>
    </source>
</evidence>
<evidence type="ECO:0000313" key="5">
    <source>
        <dbReference type="Proteomes" id="UP000244334"/>
    </source>
</evidence>
<reference evidence="3 5" key="2">
    <citation type="submission" date="2018-04" db="EMBL/GenBank/DDBJ databases">
        <title>Genomes of the Obligate Erwinia dacicola and Facultative Enterobacter sp. OLF Endosymbionts of the Olive Fruit fly, Bactrocera oleae.</title>
        <authorList>
            <person name="Estes A.M."/>
            <person name="Hearn D.J."/>
            <person name="Agarwal S."/>
            <person name="Pierson E.A."/>
            <person name="Dunning-Hotopp J.C."/>
        </authorList>
    </citation>
    <scope>NUCLEOTIDE SEQUENCE [LARGE SCALE GENOMIC DNA]</scope>
    <source>
        <strain evidence="3 5">Oroville</strain>
    </source>
</reference>
<evidence type="ECO:0000313" key="2">
    <source>
        <dbReference type="EMBL" id="OFC63387.1"/>
    </source>
</evidence>
<keyword evidence="5" id="KW-1185">Reference proteome</keyword>
<evidence type="ECO:0000313" key="3">
    <source>
        <dbReference type="EMBL" id="RAP71821.1"/>
    </source>
</evidence>
<reference evidence="2 4" key="1">
    <citation type="submission" date="2016-07" db="EMBL/GenBank/DDBJ databases">
        <authorList>
            <person name="Yuval B."/>
        </authorList>
    </citation>
    <scope>NUCLEOTIDE SEQUENCE [LARGE SCALE GENOMIC DNA]</scope>
    <source>
        <strain evidence="2 4">IL</strain>
    </source>
</reference>
<dbReference type="EMBL" id="LJAM02000094">
    <property type="protein sequence ID" value="RAP71821.1"/>
    <property type="molecule type" value="Genomic_DNA"/>
</dbReference>
<organism evidence="2 4">
    <name type="scientific">Candidatus Erwinia dacicola</name>
    <dbReference type="NCBI Taxonomy" id="252393"/>
    <lineage>
        <taxon>Bacteria</taxon>
        <taxon>Pseudomonadati</taxon>
        <taxon>Pseudomonadota</taxon>
        <taxon>Gammaproteobacteria</taxon>
        <taxon>Enterobacterales</taxon>
        <taxon>Erwiniaceae</taxon>
        <taxon>Erwinia</taxon>
    </lineage>
</organism>
<dbReference type="RefSeq" id="WP_070133873.1">
    <property type="nucleotide sequence ID" value="NZ_LJAM02000094.1"/>
</dbReference>
<dbReference type="Proteomes" id="UP000244334">
    <property type="component" value="Unassembled WGS sequence"/>
</dbReference>